<evidence type="ECO:0000256" key="5">
    <source>
        <dbReference type="SAM" id="Coils"/>
    </source>
</evidence>
<name>A0ABD3PNX5_9STRA</name>
<feature type="domain" description="BED-type" evidence="7">
    <location>
        <begin position="23"/>
        <end position="81"/>
    </location>
</feature>
<evidence type="ECO:0000259" key="7">
    <source>
        <dbReference type="PROSITE" id="PS50808"/>
    </source>
</evidence>
<organism evidence="8 9">
    <name type="scientific">Cyclotella cryptica</name>
    <dbReference type="NCBI Taxonomy" id="29204"/>
    <lineage>
        <taxon>Eukaryota</taxon>
        <taxon>Sar</taxon>
        <taxon>Stramenopiles</taxon>
        <taxon>Ochrophyta</taxon>
        <taxon>Bacillariophyta</taxon>
        <taxon>Coscinodiscophyceae</taxon>
        <taxon>Thalassiosirophycidae</taxon>
        <taxon>Stephanodiscales</taxon>
        <taxon>Stephanodiscaceae</taxon>
        <taxon>Cyclotella</taxon>
    </lineage>
</organism>
<keyword evidence="2 4" id="KW-0863">Zinc-finger</keyword>
<keyword evidence="9" id="KW-1185">Reference proteome</keyword>
<comment type="caution">
    <text evidence="8">The sequence shown here is derived from an EMBL/GenBank/DDBJ whole genome shotgun (WGS) entry which is preliminary data.</text>
</comment>
<dbReference type="Pfam" id="PF02892">
    <property type="entry name" value="zf-BED"/>
    <property type="match status" value="1"/>
</dbReference>
<evidence type="ECO:0000256" key="4">
    <source>
        <dbReference type="PROSITE-ProRule" id="PRU00027"/>
    </source>
</evidence>
<reference evidence="8 9" key="1">
    <citation type="journal article" date="2020" name="G3 (Bethesda)">
        <title>Improved Reference Genome for Cyclotella cryptica CCMP332, a Model for Cell Wall Morphogenesis, Salinity Adaptation, and Lipid Production in Diatoms (Bacillariophyta).</title>
        <authorList>
            <person name="Roberts W.R."/>
            <person name="Downey K.M."/>
            <person name="Ruck E.C."/>
            <person name="Traller J.C."/>
            <person name="Alverson A.J."/>
        </authorList>
    </citation>
    <scope>NUCLEOTIDE SEQUENCE [LARGE SCALE GENOMIC DNA]</scope>
    <source>
        <strain evidence="8 9">CCMP332</strain>
    </source>
</reference>
<proteinExistence type="predicted"/>
<accession>A0ABD3PNX5</accession>
<dbReference type="InterPro" id="IPR003656">
    <property type="entry name" value="Znf_BED"/>
</dbReference>
<dbReference type="PROSITE" id="PS50808">
    <property type="entry name" value="ZF_BED"/>
    <property type="match status" value="1"/>
</dbReference>
<evidence type="ECO:0000256" key="2">
    <source>
        <dbReference type="ARBA" id="ARBA00022771"/>
    </source>
</evidence>
<feature type="region of interest" description="Disordered" evidence="6">
    <location>
        <begin position="74"/>
        <end position="102"/>
    </location>
</feature>
<sequence length="189" mass="21274">MSVTPSQPNDPSTDAVRLIEPGQRRAKCWTYFKIYDLDHHPDKSHKARCSLCEADVRVTDGSTSGLVRHLRNKHAKESEELATTGTAECQSPSGGHDHCNSSQPALIKRKRASMPEASKTEVVEAKIKKEEHNLKMWEHACDKLKRLKREMKEAIDNGDVEEIEELEADIRGFKKRKANFATLLGLGLD</sequence>
<feature type="compositionally biased region" description="Polar residues" evidence="6">
    <location>
        <begin position="81"/>
        <end position="93"/>
    </location>
</feature>
<dbReference type="AlphaFoldDB" id="A0ABD3PNX5"/>
<dbReference type="InterPro" id="IPR036236">
    <property type="entry name" value="Znf_C2H2_sf"/>
</dbReference>
<keyword evidence="5" id="KW-0175">Coiled coil</keyword>
<dbReference type="Proteomes" id="UP001516023">
    <property type="component" value="Unassembled WGS sequence"/>
</dbReference>
<dbReference type="EMBL" id="JABMIG020000141">
    <property type="protein sequence ID" value="KAL3789437.1"/>
    <property type="molecule type" value="Genomic_DNA"/>
</dbReference>
<protein>
    <recommendedName>
        <fullName evidence="7">BED-type domain-containing protein</fullName>
    </recommendedName>
</protein>
<evidence type="ECO:0000256" key="6">
    <source>
        <dbReference type="SAM" id="MobiDB-lite"/>
    </source>
</evidence>
<keyword evidence="3" id="KW-0862">Zinc</keyword>
<evidence type="ECO:0000256" key="1">
    <source>
        <dbReference type="ARBA" id="ARBA00022723"/>
    </source>
</evidence>
<dbReference type="SUPFAM" id="SSF57667">
    <property type="entry name" value="beta-beta-alpha zinc fingers"/>
    <property type="match status" value="1"/>
</dbReference>
<gene>
    <name evidence="8" type="ORF">HJC23_001985</name>
</gene>
<dbReference type="GO" id="GO:0008270">
    <property type="term" value="F:zinc ion binding"/>
    <property type="evidence" value="ECO:0007669"/>
    <property type="project" value="UniProtKB-KW"/>
</dbReference>
<evidence type="ECO:0000256" key="3">
    <source>
        <dbReference type="ARBA" id="ARBA00022833"/>
    </source>
</evidence>
<feature type="coiled-coil region" evidence="5">
    <location>
        <begin position="127"/>
        <end position="164"/>
    </location>
</feature>
<keyword evidence="1" id="KW-0479">Metal-binding</keyword>
<evidence type="ECO:0000313" key="9">
    <source>
        <dbReference type="Proteomes" id="UP001516023"/>
    </source>
</evidence>
<dbReference type="SMART" id="SM00614">
    <property type="entry name" value="ZnF_BED"/>
    <property type="match status" value="1"/>
</dbReference>
<evidence type="ECO:0000313" key="8">
    <source>
        <dbReference type="EMBL" id="KAL3789437.1"/>
    </source>
</evidence>